<dbReference type="SUPFAM" id="SSF55811">
    <property type="entry name" value="Nudix"/>
    <property type="match status" value="1"/>
</dbReference>
<sequence>MIPRFDLPPEADRRYVFRPGAYAVLLRGRDILLTRQNGSDRALQLPGGGIDPGETPLRALHREVFEETGWRMAVDRRLGSFRRFAFMPEYGIHAEKLCHIFLGRPGLRIGPPVEPDHDAVWMDADEAVTQLDNAGDAYFLARFLRSGRGAVDHRH</sequence>
<dbReference type="GO" id="GO:0016787">
    <property type="term" value="F:hydrolase activity"/>
    <property type="evidence" value="ECO:0007669"/>
    <property type="project" value="UniProtKB-KW"/>
</dbReference>
<dbReference type="Gene3D" id="3.90.79.10">
    <property type="entry name" value="Nucleoside Triphosphate Pyrophosphohydrolase"/>
    <property type="match status" value="1"/>
</dbReference>
<gene>
    <name evidence="5" type="ORF">SAMN04488011_103133</name>
</gene>
<evidence type="ECO:0000313" key="6">
    <source>
        <dbReference type="Proteomes" id="UP000199372"/>
    </source>
</evidence>
<evidence type="ECO:0000256" key="1">
    <source>
        <dbReference type="ARBA" id="ARBA00001946"/>
    </source>
</evidence>
<dbReference type="InterPro" id="IPR000086">
    <property type="entry name" value="NUDIX_hydrolase_dom"/>
</dbReference>
<dbReference type="RefSeq" id="WP_091844960.1">
    <property type="nucleotide sequence ID" value="NZ_FOCM01000003.1"/>
</dbReference>
<dbReference type="InterPro" id="IPR020084">
    <property type="entry name" value="NUDIX_hydrolase_CS"/>
</dbReference>
<comment type="similarity">
    <text evidence="3">Belongs to the Nudix hydrolase family.</text>
</comment>
<dbReference type="InterPro" id="IPR015797">
    <property type="entry name" value="NUDIX_hydrolase-like_dom_sf"/>
</dbReference>
<keyword evidence="6" id="KW-1185">Reference proteome</keyword>
<keyword evidence="2 3" id="KW-0378">Hydrolase</keyword>
<dbReference type="PROSITE" id="PS00893">
    <property type="entry name" value="NUDIX_BOX"/>
    <property type="match status" value="1"/>
</dbReference>
<accession>A0A1H8EZ86</accession>
<comment type="cofactor">
    <cofactor evidence="1">
        <name>Mg(2+)</name>
        <dbReference type="ChEBI" id="CHEBI:18420"/>
    </cofactor>
</comment>
<dbReference type="AlphaFoldDB" id="A0A1H8EZ86"/>
<dbReference type="PRINTS" id="PR00502">
    <property type="entry name" value="NUDIXFAMILY"/>
</dbReference>
<proteinExistence type="inferred from homology"/>
<dbReference type="Pfam" id="PF00293">
    <property type="entry name" value="NUDIX"/>
    <property type="match status" value="1"/>
</dbReference>
<evidence type="ECO:0000259" key="4">
    <source>
        <dbReference type="PROSITE" id="PS51462"/>
    </source>
</evidence>
<feature type="domain" description="Nudix hydrolase" evidence="4">
    <location>
        <begin position="16"/>
        <end position="145"/>
    </location>
</feature>
<dbReference type="CDD" id="cd04684">
    <property type="entry name" value="NUDIX_Hydrolase"/>
    <property type="match status" value="1"/>
</dbReference>
<evidence type="ECO:0000256" key="2">
    <source>
        <dbReference type="ARBA" id="ARBA00022801"/>
    </source>
</evidence>
<evidence type="ECO:0000256" key="3">
    <source>
        <dbReference type="RuleBase" id="RU003476"/>
    </source>
</evidence>
<dbReference type="PROSITE" id="PS51462">
    <property type="entry name" value="NUDIX"/>
    <property type="match status" value="1"/>
</dbReference>
<dbReference type="PANTHER" id="PTHR43736">
    <property type="entry name" value="ADP-RIBOSE PYROPHOSPHATASE"/>
    <property type="match status" value="1"/>
</dbReference>
<protein>
    <submittedName>
        <fullName evidence="5">8-oxo-dGTP diphosphatase</fullName>
    </submittedName>
</protein>
<dbReference type="PANTHER" id="PTHR43736:SF1">
    <property type="entry name" value="DIHYDRONEOPTERIN TRIPHOSPHATE DIPHOSPHATASE"/>
    <property type="match status" value="1"/>
</dbReference>
<dbReference type="Proteomes" id="UP000199372">
    <property type="component" value="Unassembled WGS sequence"/>
</dbReference>
<organism evidence="5 6">
    <name type="scientific">Palleronia pelagia</name>
    <dbReference type="NCBI Taxonomy" id="387096"/>
    <lineage>
        <taxon>Bacteria</taxon>
        <taxon>Pseudomonadati</taxon>
        <taxon>Pseudomonadota</taxon>
        <taxon>Alphaproteobacteria</taxon>
        <taxon>Rhodobacterales</taxon>
        <taxon>Roseobacteraceae</taxon>
        <taxon>Palleronia</taxon>
    </lineage>
</organism>
<dbReference type="OrthoDB" id="9816040at2"/>
<dbReference type="InterPro" id="IPR020476">
    <property type="entry name" value="Nudix_hydrolase"/>
</dbReference>
<name>A0A1H8EZ86_9RHOB</name>
<evidence type="ECO:0000313" key="5">
    <source>
        <dbReference type="EMBL" id="SEN24058.1"/>
    </source>
</evidence>
<reference evidence="6" key="1">
    <citation type="submission" date="2016-10" db="EMBL/GenBank/DDBJ databases">
        <authorList>
            <person name="Varghese N."/>
            <person name="Submissions S."/>
        </authorList>
    </citation>
    <scope>NUCLEOTIDE SEQUENCE [LARGE SCALE GENOMIC DNA]</scope>
    <source>
        <strain evidence="6">DSM 26893</strain>
    </source>
</reference>
<dbReference type="EMBL" id="FOCM01000003">
    <property type="protein sequence ID" value="SEN24058.1"/>
    <property type="molecule type" value="Genomic_DNA"/>
</dbReference>